<evidence type="ECO:0000256" key="1">
    <source>
        <dbReference type="ARBA" id="ARBA00004196"/>
    </source>
</evidence>
<dbReference type="NCBIfam" id="TIGR03851">
    <property type="entry name" value="chitin_NgcE"/>
    <property type="match status" value="1"/>
</dbReference>
<keyword evidence="4 6" id="KW-0732">Signal</keyword>
<dbReference type="PANTHER" id="PTHR43649:SF31">
    <property type="entry name" value="SN-GLYCEROL-3-PHOSPHATE-BINDING PERIPLASMIC PROTEIN UGPB"/>
    <property type="match status" value="1"/>
</dbReference>
<evidence type="ECO:0000256" key="4">
    <source>
        <dbReference type="ARBA" id="ARBA00022729"/>
    </source>
</evidence>
<proteinExistence type="inferred from homology"/>
<keyword evidence="3" id="KW-0813">Transport</keyword>
<dbReference type="Gene3D" id="3.40.190.10">
    <property type="entry name" value="Periplasmic binding protein-like II"/>
    <property type="match status" value="2"/>
</dbReference>
<feature type="signal peptide" evidence="6">
    <location>
        <begin position="1"/>
        <end position="23"/>
    </location>
</feature>
<gene>
    <name evidence="7" type="ORF">BCR15_04700</name>
</gene>
<name>A0A1C0AMK3_9ACTN</name>
<evidence type="ECO:0000313" key="8">
    <source>
        <dbReference type="Proteomes" id="UP000093501"/>
    </source>
</evidence>
<evidence type="ECO:0000313" key="7">
    <source>
        <dbReference type="EMBL" id="OCL33933.1"/>
    </source>
</evidence>
<comment type="similarity">
    <text evidence="2">Belongs to the bacterial solute-binding protein 1 family.</text>
</comment>
<dbReference type="SUPFAM" id="SSF53850">
    <property type="entry name" value="Periplasmic binding protein-like II"/>
    <property type="match status" value="1"/>
</dbReference>
<feature type="region of interest" description="Disordered" evidence="5">
    <location>
        <begin position="25"/>
        <end position="47"/>
    </location>
</feature>
<dbReference type="Pfam" id="PF01547">
    <property type="entry name" value="SBP_bac_1"/>
    <property type="match status" value="1"/>
</dbReference>
<keyword evidence="8" id="KW-1185">Reference proteome</keyword>
<evidence type="ECO:0000256" key="2">
    <source>
        <dbReference type="ARBA" id="ARBA00008520"/>
    </source>
</evidence>
<sequence length="459" mass="48663">MPRPSRRQLLTAFAVAAVGPLAACTGTPSPGPSSPTSPSPSPSGLPFGLVTPSRVEAVVFDGAFGVGYVEAAAATMSANHPGVTVRVRPVQDIIAVVEPRLAEGGTPPDLVDNSGARLLPVAKLADQFAELDDLMDSASLDGGVLRDTLQHDVLATGTFNDRLIALNYALSVFGLWHSAADFAAAGWEVPRTWDRMFELGAAAKEQGRFLFAWGDEAADYYQELAIASAVKEGGHEVRIALDSLAEGAWSHPAVTGVLEQLEAIVAAGFVVHRGDYLAAQASWLKDRAALLYPAGSWLPTEMSEQIPADYELSVAPVPTLTAAPVLPHAAVHATPTEQFLVPRRASNVAGAFELLRTMLTREAATEFSREHLVPTIVRESVPADVTDTALTSQARLLADAGANVFSWRFVAHYGLSGESNVAWADFLSGQITASVLAARLQTLANRVRNDPAVERYAVE</sequence>
<reference evidence="8" key="1">
    <citation type="submission" date="2016-07" db="EMBL/GenBank/DDBJ databases">
        <authorList>
            <person name="Florea S."/>
            <person name="Webb J.S."/>
            <person name="Jaromczyk J."/>
            <person name="Schardl C.L."/>
        </authorList>
    </citation>
    <scope>NUCLEOTIDE SEQUENCE [LARGE SCALE GENOMIC DNA]</scope>
    <source>
        <strain evidence="8">IPBSL-7</strain>
    </source>
</reference>
<organism evidence="7 8">
    <name type="scientific">Tessaracoccus lapidicaptus</name>
    <dbReference type="NCBI Taxonomy" id="1427523"/>
    <lineage>
        <taxon>Bacteria</taxon>
        <taxon>Bacillati</taxon>
        <taxon>Actinomycetota</taxon>
        <taxon>Actinomycetes</taxon>
        <taxon>Propionibacteriales</taxon>
        <taxon>Propionibacteriaceae</taxon>
        <taxon>Tessaracoccus</taxon>
    </lineage>
</organism>
<dbReference type="GO" id="GO:0030313">
    <property type="term" value="C:cell envelope"/>
    <property type="evidence" value="ECO:0007669"/>
    <property type="project" value="UniProtKB-SubCell"/>
</dbReference>
<dbReference type="PANTHER" id="PTHR43649">
    <property type="entry name" value="ARABINOSE-BINDING PROTEIN-RELATED"/>
    <property type="match status" value="1"/>
</dbReference>
<evidence type="ECO:0000256" key="6">
    <source>
        <dbReference type="SAM" id="SignalP"/>
    </source>
</evidence>
<dbReference type="InterPro" id="IPR022386">
    <property type="entry name" value="Chitin_NgcE"/>
</dbReference>
<evidence type="ECO:0000256" key="5">
    <source>
        <dbReference type="SAM" id="MobiDB-lite"/>
    </source>
</evidence>
<protein>
    <submittedName>
        <fullName evidence="7">Carbohydrate ABC transporter, N-acetylglucosamine/diacetylchitobiose-binding protein</fullName>
    </submittedName>
</protein>
<comment type="caution">
    <text evidence="7">The sequence shown here is derived from an EMBL/GenBank/DDBJ whole genome shotgun (WGS) entry which is preliminary data.</text>
</comment>
<accession>A0A1C0AMK3</accession>
<dbReference type="PROSITE" id="PS51318">
    <property type="entry name" value="TAT"/>
    <property type="match status" value="1"/>
</dbReference>
<comment type="subcellular location">
    <subcellularLocation>
        <location evidence="1">Cell envelope</location>
    </subcellularLocation>
</comment>
<dbReference type="InterPro" id="IPR006059">
    <property type="entry name" value="SBP"/>
</dbReference>
<feature type="chain" id="PRO_5043938056" evidence="6">
    <location>
        <begin position="24"/>
        <end position="459"/>
    </location>
</feature>
<dbReference type="Proteomes" id="UP000093501">
    <property type="component" value="Unassembled WGS sequence"/>
</dbReference>
<dbReference type="InterPro" id="IPR050490">
    <property type="entry name" value="Bact_solute-bd_prot1"/>
</dbReference>
<dbReference type="InterPro" id="IPR006311">
    <property type="entry name" value="TAT_signal"/>
</dbReference>
<evidence type="ECO:0000256" key="3">
    <source>
        <dbReference type="ARBA" id="ARBA00022448"/>
    </source>
</evidence>
<dbReference type="RefSeq" id="WP_068751690.1">
    <property type="nucleotide sequence ID" value="NZ_LR214441.1"/>
</dbReference>
<dbReference type="AlphaFoldDB" id="A0A1C0AMK3"/>
<feature type="compositionally biased region" description="Pro residues" evidence="5">
    <location>
        <begin position="29"/>
        <end position="43"/>
    </location>
</feature>
<dbReference type="EMBL" id="MBQD01000021">
    <property type="protein sequence ID" value="OCL33933.1"/>
    <property type="molecule type" value="Genomic_DNA"/>
</dbReference>